<evidence type="ECO:0000259" key="5">
    <source>
        <dbReference type="PROSITE" id="PS01124"/>
    </source>
</evidence>
<organism evidence="6 7">
    <name type="scientific">Flavivirga eckloniae</name>
    <dbReference type="NCBI Taxonomy" id="1803846"/>
    <lineage>
        <taxon>Bacteria</taxon>
        <taxon>Pseudomonadati</taxon>
        <taxon>Bacteroidota</taxon>
        <taxon>Flavobacteriia</taxon>
        <taxon>Flavobacteriales</taxon>
        <taxon>Flavobacteriaceae</taxon>
        <taxon>Flavivirga</taxon>
    </lineage>
</organism>
<dbReference type="PROSITE" id="PS01124">
    <property type="entry name" value="HTH_ARAC_FAMILY_2"/>
    <property type="match status" value="1"/>
</dbReference>
<feature type="transmembrane region" description="Helical" evidence="4">
    <location>
        <begin position="60"/>
        <end position="80"/>
    </location>
</feature>
<keyword evidence="4" id="KW-0812">Transmembrane</keyword>
<feature type="transmembrane region" description="Helical" evidence="4">
    <location>
        <begin position="92"/>
        <end position="113"/>
    </location>
</feature>
<dbReference type="Proteomes" id="UP000235826">
    <property type="component" value="Chromosome"/>
</dbReference>
<dbReference type="GO" id="GO:0043565">
    <property type="term" value="F:sequence-specific DNA binding"/>
    <property type="evidence" value="ECO:0007669"/>
    <property type="project" value="InterPro"/>
</dbReference>
<dbReference type="InterPro" id="IPR020449">
    <property type="entry name" value="Tscrpt_reg_AraC-type_HTH"/>
</dbReference>
<accession>A0A2K9PT72</accession>
<keyword evidence="4" id="KW-1133">Transmembrane helix</keyword>
<dbReference type="SMART" id="SM00342">
    <property type="entry name" value="HTH_ARAC"/>
    <property type="match status" value="1"/>
</dbReference>
<feature type="transmembrane region" description="Helical" evidence="4">
    <location>
        <begin position="174"/>
        <end position="199"/>
    </location>
</feature>
<feature type="transmembrane region" description="Helical" evidence="4">
    <location>
        <begin position="133"/>
        <end position="154"/>
    </location>
</feature>
<protein>
    <recommendedName>
        <fullName evidence="5">HTH araC/xylS-type domain-containing protein</fullName>
    </recommendedName>
</protein>
<dbReference type="PANTHER" id="PTHR43280:SF29">
    <property type="entry name" value="ARAC-FAMILY TRANSCRIPTIONAL REGULATOR"/>
    <property type="match status" value="1"/>
</dbReference>
<dbReference type="InterPro" id="IPR018060">
    <property type="entry name" value="HTH_AraC"/>
</dbReference>
<dbReference type="AlphaFoldDB" id="A0A2K9PT72"/>
<reference evidence="6 7" key="1">
    <citation type="submission" date="2018-01" db="EMBL/GenBank/DDBJ databases">
        <title>Complete genome sequence of Flavivirga eckloniae ECD14 isolated from seaweed Ecklonia cava.</title>
        <authorList>
            <person name="Lee J.H."/>
            <person name="Baik K.S."/>
            <person name="Seong C.N."/>
        </authorList>
    </citation>
    <scope>NUCLEOTIDE SEQUENCE [LARGE SCALE GENOMIC DNA]</scope>
    <source>
        <strain evidence="6 7">ECD14</strain>
    </source>
</reference>
<name>A0A2K9PT72_9FLAO</name>
<dbReference type="GO" id="GO:0003700">
    <property type="term" value="F:DNA-binding transcription factor activity"/>
    <property type="evidence" value="ECO:0007669"/>
    <property type="project" value="InterPro"/>
</dbReference>
<evidence type="ECO:0000256" key="1">
    <source>
        <dbReference type="ARBA" id="ARBA00023015"/>
    </source>
</evidence>
<proteinExistence type="predicted"/>
<feature type="transmembrane region" description="Helical" evidence="4">
    <location>
        <begin position="211"/>
        <end position="231"/>
    </location>
</feature>
<keyword evidence="1" id="KW-0805">Transcription regulation</keyword>
<dbReference type="PRINTS" id="PR00032">
    <property type="entry name" value="HTHARAC"/>
</dbReference>
<dbReference type="InterPro" id="IPR018062">
    <property type="entry name" value="HTH_AraC-typ_CS"/>
</dbReference>
<feature type="domain" description="HTH araC/xylS-type" evidence="5">
    <location>
        <begin position="263"/>
        <end position="367"/>
    </location>
</feature>
<evidence type="ECO:0000256" key="2">
    <source>
        <dbReference type="ARBA" id="ARBA00023125"/>
    </source>
</evidence>
<dbReference type="Gene3D" id="1.10.10.60">
    <property type="entry name" value="Homeodomain-like"/>
    <property type="match status" value="2"/>
</dbReference>
<evidence type="ECO:0000256" key="3">
    <source>
        <dbReference type="ARBA" id="ARBA00023163"/>
    </source>
</evidence>
<keyword evidence="7" id="KW-1185">Reference proteome</keyword>
<dbReference type="KEGG" id="fek:C1H87_16700"/>
<dbReference type="SUPFAM" id="SSF46689">
    <property type="entry name" value="Homeodomain-like"/>
    <property type="match status" value="1"/>
</dbReference>
<keyword evidence="3" id="KW-0804">Transcription</keyword>
<dbReference type="PANTHER" id="PTHR43280">
    <property type="entry name" value="ARAC-FAMILY TRANSCRIPTIONAL REGULATOR"/>
    <property type="match status" value="1"/>
</dbReference>
<feature type="transmembrane region" description="Helical" evidence="4">
    <location>
        <begin position="30"/>
        <end position="48"/>
    </location>
</feature>
<feature type="transmembrane region" description="Helical" evidence="4">
    <location>
        <begin position="6"/>
        <end position="23"/>
    </location>
</feature>
<evidence type="ECO:0000313" key="7">
    <source>
        <dbReference type="Proteomes" id="UP000235826"/>
    </source>
</evidence>
<evidence type="ECO:0000256" key="4">
    <source>
        <dbReference type="SAM" id="Phobius"/>
    </source>
</evidence>
<sequence>MEVLFFIGIVICFFLALLIFSKRKPTKSDTIFGVWQIILVINFLLLYARHSELIQKYPHFIGVDTGFTLLHIPFIFFYTSTLINRSLKKSRFLLHLLPFIGMNIIMFVTFFLLTGNEKLQLYNQQLSGEKLFSLADMILYLQCLVYLPLSYSLVKKHSKNIKAKYSNIDKRNLLWMEIILISVSVFFGLSFVFHIYYILSDFNDFEFLSKISILGFCLLQVALAFFGIRYLPVFVESEMPSYGKVSKYKKTGLDSSVAKKHFETLLDYMKNEKPYLDADLTLDSLASQVNISSNHLSQVINQFTHKNFYTYVNEYRIEEVVSLLNDPSKSKYSILGLAYDAGFKSKSVFNALFKKIKGMTPSEFRKLN</sequence>
<dbReference type="OrthoDB" id="6283866at2"/>
<keyword evidence="4" id="KW-0472">Membrane</keyword>
<dbReference type="PROSITE" id="PS00041">
    <property type="entry name" value="HTH_ARAC_FAMILY_1"/>
    <property type="match status" value="1"/>
</dbReference>
<dbReference type="InterPro" id="IPR009057">
    <property type="entry name" value="Homeodomain-like_sf"/>
</dbReference>
<dbReference type="RefSeq" id="WP_102756907.1">
    <property type="nucleotide sequence ID" value="NZ_CP025791.1"/>
</dbReference>
<keyword evidence="2" id="KW-0238">DNA-binding</keyword>
<dbReference type="EMBL" id="CP025791">
    <property type="protein sequence ID" value="AUP80255.1"/>
    <property type="molecule type" value="Genomic_DNA"/>
</dbReference>
<gene>
    <name evidence="6" type="ORF">C1H87_16700</name>
</gene>
<dbReference type="Pfam" id="PF12833">
    <property type="entry name" value="HTH_18"/>
    <property type="match status" value="1"/>
</dbReference>
<evidence type="ECO:0000313" key="6">
    <source>
        <dbReference type="EMBL" id="AUP80255.1"/>
    </source>
</evidence>